<reference evidence="1 2" key="1">
    <citation type="submission" date="2024-05" db="EMBL/GenBank/DDBJ databases">
        <title>Genetic variation in Jamaican populations of the coffee berry borer (Hypothenemus hampei).</title>
        <authorList>
            <person name="Errbii M."/>
            <person name="Myrie A."/>
        </authorList>
    </citation>
    <scope>NUCLEOTIDE SEQUENCE [LARGE SCALE GENOMIC DNA]</scope>
    <source>
        <strain evidence="1">JA-Hopewell-2020-01-JO</strain>
        <tissue evidence="1">Whole body</tissue>
    </source>
</reference>
<proteinExistence type="predicted"/>
<gene>
    <name evidence="1" type="ORF">ABEB36_004459</name>
</gene>
<accession>A0ABD1F3G0</accession>
<dbReference type="PANTHER" id="PTHR47326">
    <property type="entry name" value="TRANSPOSABLE ELEMENT TC3 TRANSPOSASE-LIKE PROTEIN"/>
    <property type="match status" value="1"/>
</dbReference>
<evidence type="ECO:0000313" key="1">
    <source>
        <dbReference type="EMBL" id="KAL1509774.1"/>
    </source>
</evidence>
<evidence type="ECO:0000313" key="2">
    <source>
        <dbReference type="Proteomes" id="UP001566132"/>
    </source>
</evidence>
<dbReference type="PANTHER" id="PTHR47326:SF1">
    <property type="entry name" value="HTH PSQ-TYPE DOMAIN-CONTAINING PROTEIN"/>
    <property type="match status" value="1"/>
</dbReference>
<dbReference type="EMBL" id="JBDJPC010000003">
    <property type="protein sequence ID" value="KAL1509774.1"/>
    <property type="molecule type" value="Genomic_DNA"/>
</dbReference>
<name>A0ABD1F3G0_HYPHA</name>
<dbReference type="AlphaFoldDB" id="A0ABD1F3G0"/>
<keyword evidence="2" id="KW-1185">Reference proteome</keyword>
<dbReference type="Proteomes" id="UP001566132">
    <property type="component" value="Unassembled WGS sequence"/>
</dbReference>
<organism evidence="1 2">
    <name type="scientific">Hypothenemus hampei</name>
    <name type="common">Coffee berry borer</name>
    <dbReference type="NCBI Taxonomy" id="57062"/>
    <lineage>
        <taxon>Eukaryota</taxon>
        <taxon>Metazoa</taxon>
        <taxon>Ecdysozoa</taxon>
        <taxon>Arthropoda</taxon>
        <taxon>Hexapoda</taxon>
        <taxon>Insecta</taxon>
        <taxon>Pterygota</taxon>
        <taxon>Neoptera</taxon>
        <taxon>Endopterygota</taxon>
        <taxon>Coleoptera</taxon>
        <taxon>Polyphaga</taxon>
        <taxon>Cucujiformia</taxon>
        <taxon>Curculionidae</taxon>
        <taxon>Scolytinae</taxon>
        <taxon>Hypothenemus</taxon>
    </lineage>
</organism>
<protein>
    <recommendedName>
        <fullName evidence="3">MarR family transcriptional regulator</fullName>
    </recommendedName>
</protein>
<sequence length="129" mass="15304">MRTRLFPGGKHLQHLAPVRTEEYWIYVLAYITIKPHVSTQKLTDELEISKSSIQSILKQEKYHPIKIHLEQTLHPNDYERRLEFVVYYKCCCMMILPLYAKFVGTTTSIIKRIVPNNFQVLDYNEDALF</sequence>
<comment type="caution">
    <text evidence="1">The sequence shown here is derived from an EMBL/GenBank/DDBJ whole genome shotgun (WGS) entry which is preliminary data.</text>
</comment>
<evidence type="ECO:0008006" key="3">
    <source>
        <dbReference type="Google" id="ProtNLM"/>
    </source>
</evidence>